<dbReference type="InterPro" id="IPR036059">
    <property type="entry name" value="TldD/PmbA_sf"/>
</dbReference>
<feature type="domain" description="Metalloprotease TldD/E C-terminal" evidence="3">
    <location>
        <begin position="223"/>
        <end position="448"/>
    </location>
</feature>
<sequence>MNIKDFSNKLFSKGKELGFEEMEIYYVDSDSFEVKVYSEEIDSYSVNTSRGLSFRGIIDGKMGYSFTEKFEEEDIEYLVISAKNNIEEVEIKGEEFIFEGSSDYHKPFESKYKEVDTEKKIKNVIDLEKLGSSIDKRIESVQHCILQTAKGSRRIINTKGLDLEDSSGICIAYLSLVAKDGEDVKSGSSFKMVESYNDLEFEEIAKEATEETVSKIGATTPKTGKYKIILRYDAAADFLSTFASVFSADAVHKGLSLLKNKIGEKIASDKINIIDNPFLEEGSSKCTFDDEGVATYKKTLIENGILKTYLHNIKTSKKDGVESTGNGFKASYKSPVDISPTNLYIEKGERSLDNIIKDSDETILITELQGLHSGANSVSGDFSLAALGKLIKNGKVIGPVEQITISGNFYNLLKDVEEVAADFKLSVPSGAGGYGSPSIVIKEMNISGK</sequence>
<comment type="caution">
    <text evidence="5">The sequence shown here is derived from an EMBL/GenBank/DDBJ whole genome shotgun (WGS) entry which is preliminary data.</text>
</comment>
<organism evidence="5 6">
    <name type="scientific">Clostridium cylindrosporum DSM 605</name>
    <dbReference type="NCBI Taxonomy" id="1121307"/>
    <lineage>
        <taxon>Bacteria</taxon>
        <taxon>Bacillati</taxon>
        <taxon>Bacillota</taxon>
        <taxon>Clostridia</taxon>
        <taxon>Eubacteriales</taxon>
        <taxon>Clostridiaceae</taxon>
        <taxon>Clostridium</taxon>
    </lineage>
</organism>
<name>A0A0J8FYZ1_CLOCY</name>
<dbReference type="InterPro" id="IPR045570">
    <property type="entry name" value="Metalloprtase-TldD/E_cen_dom"/>
</dbReference>
<evidence type="ECO:0000259" key="3">
    <source>
        <dbReference type="Pfam" id="PF19289"/>
    </source>
</evidence>
<dbReference type="Gene3D" id="3.30.2290.10">
    <property type="entry name" value="PmbA/TldD superfamily"/>
    <property type="match status" value="1"/>
</dbReference>
<proteinExistence type="inferred from homology"/>
<dbReference type="GO" id="GO:0006508">
    <property type="term" value="P:proteolysis"/>
    <property type="evidence" value="ECO:0007669"/>
    <property type="project" value="InterPro"/>
</dbReference>
<gene>
    <name evidence="5" type="ORF">CLCY_1c00750</name>
</gene>
<dbReference type="Pfam" id="PF19289">
    <property type="entry name" value="PmbA_TldD_3rd"/>
    <property type="match status" value="1"/>
</dbReference>
<dbReference type="InterPro" id="IPR002510">
    <property type="entry name" value="Metalloprtase-TldD/E_N"/>
</dbReference>
<keyword evidence="6" id="KW-1185">Reference proteome</keyword>
<dbReference type="Proteomes" id="UP000036756">
    <property type="component" value="Unassembled WGS sequence"/>
</dbReference>
<evidence type="ECO:0000259" key="2">
    <source>
        <dbReference type="Pfam" id="PF01523"/>
    </source>
</evidence>
<feature type="domain" description="Metalloprotease TldD/E central" evidence="4">
    <location>
        <begin position="113"/>
        <end position="215"/>
    </location>
</feature>
<dbReference type="InterPro" id="IPR035068">
    <property type="entry name" value="TldD/PmbA_N"/>
</dbReference>
<dbReference type="PANTHER" id="PTHR43421">
    <property type="entry name" value="METALLOPROTEASE PMBA"/>
    <property type="match status" value="1"/>
</dbReference>
<dbReference type="GO" id="GO:0008237">
    <property type="term" value="F:metallopeptidase activity"/>
    <property type="evidence" value="ECO:0007669"/>
    <property type="project" value="InterPro"/>
</dbReference>
<dbReference type="Pfam" id="PF19290">
    <property type="entry name" value="PmbA_TldD_2nd"/>
    <property type="match status" value="1"/>
</dbReference>
<dbReference type="OrthoDB" id="9803618at2"/>
<reference evidence="5 6" key="1">
    <citation type="submission" date="2015-06" db="EMBL/GenBank/DDBJ databases">
        <title>Draft genome sequence of the purine-degrading Clostridium cylindrosporum HC-1 (DSM 605).</title>
        <authorList>
            <person name="Poehlein A."/>
            <person name="Schiel-Bengelsdorf B."/>
            <person name="Bengelsdorf F."/>
            <person name="Daniel R."/>
            <person name="Duerre P."/>
        </authorList>
    </citation>
    <scope>NUCLEOTIDE SEQUENCE [LARGE SCALE GENOMIC DNA]</scope>
    <source>
        <strain evidence="5 6">DSM 605</strain>
    </source>
</reference>
<dbReference type="InterPro" id="IPR045569">
    <property type="entry name" value="Metalloprtase-TldD/E_C"/>
</dbReference>
<evidence type="ECO:0000313" key="5">
    <source>
        <dbReference type="EMBL" id="KMT20841.1"/>
    </source>
</evidence>
<evidence type="ECO:0000259" key="4">
    <source>
        <dbReference type="Pfam" id="PF19290"/>
    </source>
</evidence>
<comment type="similarity">
    <text evidence="1">Belongs to the peptidase U62 family.</text>
</comment>
<evidence type="ECO:0000313" key="6">
    <source>
        <dbReference type="Proteomes" id="UP000036756"/>
    </source>
</evidence>
<dbReference type="InterPro" id="IPR047657">
    <property type="entry name" value="PmbA"/>
</dbReference>
<dbReference type="RefSeq" id="WP_048571244.1">
    <property type="nucleotide sequence ID" value="NZ_LFVU01000028.1"/>
</dbReference>
<dbReference type="Pfam" id="PF01523">
    <property type="entry name" value="PmbA_TldD_1st"/>
    <property type="match status" value="1"/>
</dbReference>
<dbReference type="EMBL" id="LFVU01000028">
    <property type="protein sequence ID" value="KMT20841.1"/>
    <property type="molecule type" value="Genomic_DNA"/>
</dbReference>
<dbReference type="SUPFAM" id="SSF111283">
    <property type="entry name" value="Putative modulator of DNA gyrase, PmbA/TldD"/>
    <property type="match status" value="1"/>
</dbReference>
<dbReference type="PATRIC" id="fig|1121307.3.peg.436"/>
<dbReference type="PANTHER" id="PTHR43421:SF1">
    <property type="entry name" value="METALLOPROTEASE PMBA"/>
    <property type="match status" value="1"/>
</dbReference>
<accession>A0A0J8FYZ1</accession>
<dbReference type="GO" id="GO:0005829">
    <property type="term" value="C:cytosol"/>
    <property type="evidence" value="ECO:0007669"/>
    <property type="project" value="TreeGrafter"/>
</dbReference>
<dbReference type="STRING" id="1121307.CLCY_1c00750"/>
<protein>
    <submittedName>
        <fullName evidence="5">TldD/PmbA family protein</fullName>
    </submittedName>
</protein>
<feature type="domain" description="Metalloprotease TldD/E N-terminal" evidence="2">
    <location>
        <begin position="23"/>
        <end position="83"/>
    </location>
</feature>
<evidence type="ECO:0000256" key="1">
    <source>
        <dbReference type="ARBA" id="ARBA00005836"/>
    </source>
</evidence>
<dbReference type="AlphaFoldDB" id="A0A0J8FYZ1"/>